<dbReference type="EMBL" id="JBHSWG010000003">
    <property type="protein sequence ID" value="MFC6762093.1"/>
    <property type="molecule type" value="Genomic_DNA"/>
</dbReference>
<evidence type="ECO:0000259" key="4">
    <source>
        <dbReference type="PROSITE" id="PS50949"/>
    </source>
</evidence>
<evidence type="ECO:0000256" key="3">
    <source>
        <dbReference type="ARBA" id="ARBA00023163"/>
    </source>
</evidence>
<name>A0ABW2B947_9RHOB</name>
<evidence type="ECO:0000256" key="2">
    <source>
        <dbReference type="ARBA" id="ARBA00023125"/>
    </source>
</evidence>
<evidence type="ECO:0000313" key="5">
    <source>
        <dbReference type="EMBL" id="MFC6762093.1"/>
    </source>
</evidence>
<keyword evidence="6" id="KW-1185">Reference proteome</keyword>
<dbReference type="PANTHER" id="PTHR43537">
    <property type="entry name" value="TRANSCRIPTIONAL REGULATOR, GNTR FAMILY"/>
    <property type="match status" value="1"/>
</dbReference>
<dbReference type="InterPro" id="IPR036388">
    <property type="entry name" value="WH-like_DNA-bd_sf"/>
</dbReference>
<organism evidence="5 6">
    <name type="scientific">Sulfitobacter porphyrae</name>
    <dbReference type="NCBI Taxonomy" id="1246864"/>
    <lineage>
        <taxon>Bacteria</taxon>
        <taxon>Pseudomonadati</taxon>
        <taxon>Pseudomonadota</taxon>
        <taxon>Alphaproteobacteria</taxon>
        <taxon>Rhodobacterales</taxon>
        <taxon>Roseobacteraceae</taxon>
        <taxon>Sulfitobacter</taxon>
    </lineage>
</organism>
<comment type="caution">
    <text evidence="5">The sequence shown here is derived from an EMBL/GenBank/DDBJ whole genome shotgun (WGS) entry which is preliminary data.</text>
</comment>
<dbReference type="SUPFAM" id="SSF46785">
    <property type="entry name" value="Winged helix' DNA-binding domain"/>
    <property type="match status" value="1"/>
</dbReference>
<dbReference type="SMART" id="SM00345">
    <property type="entry name" value="HTH_GNTR"/>
    <property type="match status" value="1"/>
</dbReference>
<dbReference type="Pfam" id="PF00392">
    <property type="entry name" value="GntR"/>
    <property type="match status" value="1"/>
</dbReference>
<protein>
    <submittedName>
        <fullName evidence="5">GntR family transcriptional regulator</fullName>
    </submittedName>
</protein>
<dbReference type="Pfam" id="PF07729">
    <property type="entry name" value="FCD"/>
    <property type="match status" value="1"/>
</dbReference>
<dbReference type="CDD" id="cd07377">
    <property type="entry name" value="WHTH_GntR"/>
    <property type="match status" value="1"/>
</dbReference>
<dbReference type="InterPro" id="IPR036390">
    <property type="entry name" value="WH_DNA-bd_sf"/>
</dbReference>
<dbReference type="SMART" id="SM00895">
    <property type="entry name" value="FCD"/>
    <property type="match status" value="1"/>
</dbReference>
<dbReference type="Gene3D" id="1.20.120.530">
    <property type="entry name" value="GntR ligand-binding domain-like"/>
    <property type="match status" value="1"/>
</dbReference>
<keyword evidence="3" id="KW-0804">Transcription</keyword>
<proteinExistence type="predicted"/>
<keyword evidence="2" id="KW-0238">DNA-binding</keyword>
<reference evidence="6" key="1">
    <citation type="journal article" date="2019" name="Int. J. Syst. Evol. Microbiol.">
        <title>The Global Catalogue of Microorganisms (GCM) 10K type strain sequencing project: providing services to taxonomists for standard genome sequencing and annotation.</title>
        <authorList>
            <consortium name="The Broad Institute Genomics Platform"/>
            <consortium name="The Broad Institute Genome Sequencing Center for Infectious Disease"/>
            <person name="Wu L."/>
            <person name="Ma J."/>
        </authorList>
    </citation>
    <scope>NUCLEOTIDE SEQUENCE [LARGE SCALE GENOMIC DNA]</scope>
    <source>
        <strain evidence="6">CCUG 66188</strain>
    </source>
</reference>
<dbReference type="PANTHER" id="PTHR43537:SF6">
    <property type="entry name" value="HTH-TYPE TRANSCRIPTIONAL REPRESSOR RSPR"/>
    <property type="match status" value="1"/>
</dbReference>
<dbReference type="InterPro" id="IPR000524">
    <property type="entry name" value="Tscrpt_reg_HTH_GntR"/>
</dbReference>
<dbReference type="InterPro" id="IPR011711">
    <property type="entry name" value="GntR_C"/>
</dbReference>
<dbReference type="SUPFAM" id="SSF48008">
    <property type="entry name" value="GntR ligand-binding domain-like"/>
    <property type="match status" value="1"/>
</dbReference>
<evidence type="ECO:0000313" key="6">
    <source>
        <dbReference type="Proteomes" id="UP001596353"/>
    </source>
</evidence>
<dbReference type="Proteomes" id="UP001596353">
    <property type="component" value="Unassembled WGS sequence"/>
</dbReference>
<accession>A0ABW2B947</accession>
<keyword evidence="1" id="KW-0805">Transcription regulation</keyword>
<feature type="domain" description="HTH gntR-type" evidence="4">
    <location>
        <begin position="23"/>
        <end position="90"/>
    </location>
</feature>
<dbReference type="InterPro" id="IPR008920">
    <property type="entry name" value="TF_FadR/GntR_C"/>
</dbReference>
<evidence type="ECO:0000256" key="1">
    <source>
        <dbReference type="ARBA" id="ARBA00023015"/>
    </source>
</evidence>
<sequence length="241" mass="26839">MDQTALPDISEVSLPVIQPAPQPTVSDQVFNALQQRILTLELPPQTKISEADVSKKMGVSRQPVREAFKRLAKLGFLNIRPQASTMVSLISERDVLRAKFIRIALEVHTCRTACEVITPKGIDALNALIAQQRAAVAANDKRRFHALDDAFHREICVQSGVGFVWDLIHDSKGHMDRIRMLSLDATSQRLALDEHIVILDAIIKRKPEDAAAAFVQHLSRIDDLIATIKAENHSWFTDGAE</sequence>
<gene>
    <name evidence="5" type="ORF">ACFQFQ_25415</name>
</gene>
<dbReference type="PROSITE" id="PS50949">
    <property type="entry name" value="HTH_GNTR"/>
    <property type="match status" value="1"/>
</dbReference>
<dbReference type="Gene3D" id="1.10.10.10">
    <property type="entry name" value="Winged helix-like DNA-binding domain superfamily/Winged helix DNA-binding domain"/>
    <property type="match status" value="1"/>
</dbReference>